<name>A0A813WN75_ADIRI</name>
<feature type="domain" description="C2" evidence="2">
    <location>
        <begin position="1099"/>
        <end position="1253"/>
    </location>
</feature>
<feature type="domain" description="C2" evidence="2">
    <location>
        <begin position="705"/>
        <end position="838"/>
    </location>
</feature>
<dbReference type="Proteomes" id="UP000663852">
    <property type="component" value="Unassembled WGS sequence"/>
</dbReference>
<comment type="caution">
    <text evidence="3">The sequence shown here is derived from an EMBL/GenBank/DDBJ whole genome shotgun (WGS) entry which is preliminary data.</text>
</comment>
<feature type="domain" description="C2" evidence="2">
    <location>
        <begin position="892"/>
        <end position="1056"/>
    </location>
</feature>
<dbReference type="EMBL" id="CAJNOJ010000023">
    <property type="protein sequence ID" value="CAF0858282.1"/>
    <property type="molecule type" value="Genomic_DNA"/>
</dbReference>
<dbReference type="SUPFAM" id="SSF49562">
    <property type="entry name" value="C2 domain (Calcium/lipid-binding domain, CaLB)"/>
    <property type="match status" value="4"/>
</dbReference>
<dbReference type="GO" id="GO:0061511">
    <property type="term" value="P:centriole elongation"/>
    <property type="evidence" value="ECO:0007669"/>
    <property type="project" value="TreeGrafter"/>
</dbReference>
<evidence type="ECO:0000256" key="1">
    <source>
        <dbReference type="SAM" id="MobiDB-lite"/>
    </source>
</evidence>
<dbReference type="Pfam" id="PF00168">
    <property type="entry name" value="C2"/>
    <property type="match status" value="3"/>
</dbReference>
<dbReference type="InterPro" id="IPR035892">
    <property type="entry name" value="C2_domain_sf"/>
</dbReference>
<dbReference type="GO" id="GO:0034451">
    <property type="term" value="C:centriolar satellite"/>
    <property type="evidence" value="ECO:0007669"/>
    <property type="project" value="TreeGrafter"/>
</dbReference>
<feature type="compositionally biased region" description="Acidic residues" evidence="1">
    <location>
        <begin position="469"/>
        <end position="482"/>
    </location>
</feature>
<dbReference type="CDD" id="cd00030">
    <property type="entry name" value="C2"/>
    <property type="match status" value="2"/>
</dbReference>
<evidence type="ECO:0000313" key="3">
    <source>
        <dbReference type="EMBL" id="CAF0858282.1"/>
    </source>
</evidence>
<organism evidence="3 4">
    <name type="scientific">Adineta ricciae</name>
    <name type="common">Rotifer</name>
    <dbReference type="NCBI Taxonomy" id="249248"/>
    <lineage>
        <taxon>Eukaryota</taxon>
        <taxon>Metazoa</taxon>
        <taxon>Spiralia</taxon>
        <taxon>Gnathifera</taxon>
        <taxon>Rotifera</taxon>
        <taxon>Eurotatoria</taxon>
        <taxon>Bdelloidea</taxon>
        <taxon>Adinetida</taxon>
        <taxon>Adinetidae</taxon>
        <taxon>Adineta</taxon>
    </lineage>
</organism>
<dbReference type="SMART" id="SM00239">
    <property type="entry name" value="C2"/>
    <property type="match status" value="4"/>
</dbReference>
<gene>
    <name evidence="3" type="ORF">EDS130_LOCUS7676</name>
</gene>
<protein>
    <recommendedName>
        <fullName evidence="2">C2 domain-containing protein</fullName>
    </recommendedName>
</protein>
<feature type="compositionally biased region" description="Polar residues" evidence="1">
    <location>
        <begin position="243"/>
        <end position="269"/>
    </location>
</feature>
<feature type="domain" description="C2" evidence="2">
    <location>
        <begin position="1499"/>
        <end position="1637"/>
    </location>
</feature>
<dbReference type="GO" id="GO:0060271">
    <property type="term" value="P:cilium assembly"/>
    <property type="evidence" value="ECO:0007669"/>
    <property type="project" value="TreeGrafter"/>
</dbReference>
<dbReference type="Pfam" id="PF25339">
    <property type="entry name" value="C2_C2CD3_N"/>
    <property type="match status" value="1"/>
</dbReference>
<dbReference type="PROSITE" id="PS50004">
    <property type="entry name" value="C2"/>
    <property type="match status" value="4"/>
</dbReference>
<proteinExistence type="predicted"/>
<accession>A0A813WN75</accession>
<feature type="region of interest" description="Disordered" evidence="1">
    <location>
        <begin position="394"/>
        <end position="457"/>
    </location>
</feature>
<feature type="region of interest" description="Disordered" evidence="1">
    <location>
        <begin position="1"/>
        <end position="20"/>
    </location>
</feature>
<dbReference type="Gene3D" id="2.60.40.150">
    <property type="entry name" value="C2 domain"/>
    <property type="match status" value="4"/>
</dbReference>
<feature type="compositionally biased region" description="Basic residues" evidence="1">
    <location>
        <begin position="411"/>
        <end position="420"/>
    </location>
</feature>
<dbReference type="GO" id="GO:0071539">
    <property type="term" value="P:protein localization to centrosome"/>
    <property type="evidence" value="ECO:0007669"/>
    <property type="project" value="TreeGrafter"/>
</dbReference>
<feature type="region of interest" description="Disordered" evidence="1">
    <location>
        <begin position="228"/>
        <end position="277"/>
    </location>
</feature>
<feature type="compositionally biased region" description="Polar residues" evidence="1">
    <location>
        <begin position="1"/>
        <end position="13"/>
    </location>
</feature>
<dbReference type="InterPro" id="IPR000008">
    <property type="entry name" value="C2_dom"/>
</dbReference>
<evidence type="ECO:0000259" key="2">
    <source>
        <dbReference type="PROSITE" id="PS50004"/>
    </source>
</evidence>
<feature type="compositionally biased region" description="Low complexity" evidence="1">
    <location>
        <begin position="421"/>
        <end position="433"/>
    </location>
</feature>
<reference evidence="3" key="1">
    <citation type="submission" date="2021-02" db="EMBL/GenBank/DDBJ databases">
        <authorList>
            <person name="Nowell W R."/>
        </authorList>
    </citation>
    <scope>NUCLEOTIDE SEQUENCE</scope>
</reference>
<feature type="compositionally biased region" description="Low complexity" evidence="1">
    <location>
        <begin position="303"/>
        <end position="322"/>
    </location>
</feature>
<feature type="region of interest" description="Disordered" evidence="1">
    <location>
        <begin position="464"/>
        <end position="483"/>
    </location>
</feature>
<sequence length="1965" mass="222700">MSSVAIVKRSSTSNDKEVRTQLQSQEKSVQDLRIQTSLPPHVDGSVQAILICHVPKLRWSAKYQSLYRSVTVKMAWWGENAASAVFKPEVSGTKLDHRQQLNTTVKYYIRSDLQQFSRYLTDATELLLKVYDGETNRAIGTVKVANLSSLSIKNSIKGYMPIFSNKNDKLGELFISLRLFLPGPHDSSEHPMAMSFTSEVSSPPSRRNSIAANDLRQFENGLRTFTTGHIQKTDNSSSVSSSDTNLLQGHSQKTTAPQTHAFSSKNPQPGVQAYKELPTGKVVEELIDRANRLREDMMKSSKLKSPNVKKSNSSNKKSLHNAKNNVEVYGHKSLEIPIDDIDVLADNENMCGMLALKASLKSSGNFNSSILTDLDGLENEDSLLDDLLYGGDGDHRNNTKTQSTSLTHVSQRTRVHRKPSISRSRTSSLTRASGPSDRPRSAGRNQSLTRSHDSDAASRFSFNIHNSDFEDSGNETQEEDGLSSERIQLLNYVRTARIRIDYFRLDMLNNRDSQSYSSFGRTNKSKRALTYYIEYQFPVSMKNSHGHVNEATEVVKIASKRFESNNDITFSHLSTYPCCFNKTTFKNWWSSLLIFKIYSRMSGTTHSEQIGFAVLPLRSIFKANCLHLEQDLNVIDRTQMNEHQKVPPQKVSKKSCIGQIHLMLELDSDEKNFKTELDRVQFIEQSKPHKHRVSKSTKSVNTHVQVPRSFIPSESPSDFTDGLVVQIYLSIVEARNIPQNSNSNLPRNPYFVYRAFWNEERITSAACWGTTTPKFNFQQKVPLLLNRSTIEKMHQNYVIVEVWDKKMTGPSDQIIGIIKVPLEQFYVSFKDKQISRVLLRAQYPVLSVDSWLPIIDPFNNASAGEIQVLLAMGTPDQISAVQVAHADAESYSSTTNQNALNSDPSASSLIEHYFEIMIESINGLRAFESMVWGESDCFIQYSFPIQSEQQIVNTNLIKPFQLRTIRTATTLCTSDPTFHDTNRFQYVLSPADALHKYFYTACQSTTPIDASVVFEVWSRFYHPNIRDQLLAIGKLSAAKLCSMTTMLNADSDDKSMQSFRIPLEIIQEDLHQGRHHYVPPSTYGGDLSITVTYKRNILKRNESQAIPNRLTDGTSQVCVSIGIIRACGLKHATLVQAQHDARLNYASQVGVNTYAKLSFSFLSDIESRSTRTIARSFVPEYNHSIDFPISLIWSNHRNQSISLAEMLEHGELKVEVFHRMNANEKQATDILLCHSKISLKDLVARHTGIKGWFSLASALKSEIFSDPAEHSVGGIELFVRFAQQDDRRRMIDSAKTIGWLDDKYIDQENFLDDEKDLGCLLKISIDRIQFPTELLTQPDKNRVSVFAQYRFYDKMPVITKRKQTTINRNNLICELQFLKEHLFLSSAPFYWYLREEKLEIQIWMSENDTYDYTQSLGSSTDKLVGSIFVDLNPLCQRKRKPQRISVILPIFKQGAKNLHGACVQVHISIDTSKDFNELRNPDNVDTSNEAELESYLENRYLNLMNNDRALRSLTNSIFSAQINIEQGAHLPNIYSEEKNLHLPPNPYVTYSAADSNHLYRTQVLTSTVRPQWNYQQSVKLSVEHLFNEKKVFILKVWHKLNAEIESIPEKSGDKVLGFVAIDLSPLLSGLQQISGWYNISDAIGNLQGQLKISIVPLEDLVEFKRLRNNSKHYQPKLDSHRSNSSNVSTLVLSNLSARSNTGSQISLNTSTIEDDSRKESFLMNNLRRQLSELDVITDRLKARYYSNSEVSSALPSSRSTDTILSTIIPLSTYRQREPTPEPTVNYDLSVTNILSIHNDQVRLAQELMTKASHLLETSKDFFVRSLTPPPSSSASTIMENIITPTKLASSSPPALPNFNSTHEFEATIRSPHVDSSPQHHNHKRNSNAIDATIRSNGDHYDHHHHSVASSPTYPDHIDLVHIRPLNDLSTFNFDCQQMNAERLNTYSMNDATTDHNTMSPEAIIH</sequence>
<dbReference type="PANTHER" id="PTHR21254">
    <property type="entry name" value="C2 DOMAIN-CONTAINING PROTEIN 3"/>
    <property type="match status" value="1"/>
</dbReference>
<dbReference type="GO" id="GO:0005814">
    <property type="term" value="C:centriole"/>
    <property type="evidence" value="ECO:0007669"/>
    <property type="project" value="TreeGrafter"/>
</dbReference>
<feature type="region of interest" description="Disordered" evidence="1">
    <location>
        <begin position="295"/>
        <end position="322"/>
    </location>
</feature>
<dbReference type="PANTHER" id="PTHR21254:SF1">
    <property type="entry name" value="C2 DOMAIN-CONTAINING PROTEIN 3"/>
    <property type="match status" value="1"/>
</dbReference>
<dbReference type="OrthoDB" id="79771at2759"/>
<dbReference type="InterPro" id="IPR057537">
    <property type="entry name" value="C2_C2CD3_N"/>
</dbReference>
<feature type="compositionally biased region" description="Polar residues" evidence="1">
    <location>
        <begin position="399"/>
        <end position="410"/>
    </location>
</feature>
<evidence type="ECO:0000313" key="4">
    <source>
        <dbReference type="Proteomes" id="UP000663852"/>
    </source>
</evidence>